<dbReference type="Proteomes" id="UP000184330">
    <property type="component" value="Unassembled WGS sequence"/>
</dbReference>
<gene>
    <name evidence="3" type="ORF">PAC_16328</name>
</gene>
<keyword evidence="4" id="KW-1185">Reference proteome</keyword>
<feature type="transmembrane region" description="Helical" evidence="2">
    <location>
        <begin position="154"/>
        <end position="174"/>
    </location>
</feature>
<protein>
    <submittedName>
        <fullName evidence="3">Uncharacterized protein</fullName>
    </submittedName>
</protein>
<feature type="compositionally biased region" description="Polar residues" evidence="1">
    <location>
        <begin position="66"/>
        <end position="83"/>
    </location>
</feature>
<evidence type="ECO:0000256" key="2">
    <source>
        <dbReference type="SAM" id="Phobius"/>
    </source>
</evidence>
<feature type="region of interest" description="Disordered" evidence="1">
    <location>
        <begin position="26"/>
        <end position="83"/>
    </location>
</feature>
<proteinExistence type="predicted"/>
<keyword evidence="2" id="KW-1133">Transmembrane helix</keyword>
<dbReference type="OrthoDB" id="3596604at2759"/>
<name>A0A1L7XNA4_9HELO</name>
<sequence length="619" mass="68549">MAHSNYGPVRPFSSLEEEGTIYRSPATYSQPFPAYDDHHGDLGSSGIEMGNVRPPPQHSDTKDSMHSQATLFPSHSASQSDQQPFLHDPMNKIDTFYTANTFVPYQDHTGKQLRHILIGSSARWLITAALCGGYVLATLQWQKKNAIAEVQKKWYNGITTGISIALGLNIASAFKDMALNMRWPILAKGTRNLVELDLFLNCDSLTKLCKLVIVTKRPMVVFGCVLWLLVNLLAQTAIAMLSLTYGFNTDYAAVEMVKGNASIPSMDHFFPLYSYANSSAPSIQDEEYAAHMYGEYGYNYGLNDTFNKPKPGDIYQPLGAMIFTDYNNSLLEFIFQDSPTNEGLGTFSIYTGRTINVTYTCESHRVTKNGNGTSDSIEVESVGAVTLSQTVPQSTTYWTNETHTCGTNERCTKIEAFESSDTDPWYYSCEITMGHTFNDSMNVSYVSDYMAYIATAAIAQVGYTDYTGVASQIYPQDSPWGYPNNGSTTDMGATMATFALGAIAGATMYNPYTSYYGMAPQSGQVLQVNHPYLFYLMLGLICSCHLIFIIIVAIYTNSVMVGPDGHLSMAMLLRPIADALYGVSGGEENKAFRDAKRETMVTYVKDLAHRKWQLKMVKS</sequence>
<evidence type="ECO:0000256" key="1">
    <source>
        <dbReference type="SAM" id="MobiDB-lite"/>
    </source>
</evidence>
<feature type="transmembrane region" description="Helical" evidence="2">
    <location>
        <begin position="532"/>
        <end position="555"/>
    </location>
</feature>
<feature type="transmembrane region" description="Helical" evidence="2">
    <location>
        <begin position="220"/>
        <end position="247"/>
    </location>
</feature>
<reference evidence="3 4" key="1">
    <citation type="submission" date="2016-03" db="EMBL/GenBank/DDBJ databases">
        <authorList>
            <person name="Ploux O."/>
        </authorList>
    </citation>
    <scope>NUCLEOTIDE SEQUENCE [LARGE SCALE GENOMIC DNA]</scope>
    <source>
        <strain evidence="3 4">UAMH 11012</strain>
    </source>
</reference>
<evidence type="ECO:0000313" key="3">
    <source>
        <dbReference type="EMBL" id="CZR66427.1"/>
    </source>
</evidence>
<organism evidence="3 4">
    <name type="scientific">Phialocephala subalpina</name>
    <dbReference type="NCBI Taxonomy" id="576137"/>
    <lineage>
        <taxon>Eukaryota</taxon>
        <taxon>Fungi</taxon>
        <taxon>Dikarya</taxon>
        <taxon>Ascomycota</taxon>
        <taxon>Pezizomycotina</taxon>
        <taxon>Leotiomycetes</taxon>
        <taxon>Helotiales</taxon>
        <taxon>Mollisiaceae</taxon>
        <taxon>Phialocephala</taxon>
        <taxon>Phialocephala fortinii species complex</taxon>
    </lineage>
</organism>
<keyword evidence="2" id="KW-0472">Membrane</keyword>
<dbReference type="AlphaFoldDB" id="A0A1L7XNA4"/>
<keyword evidence="2" id="KW-0812">Transmembrane</keyword>
<evidence type="ECO:0000313" key="4">
    <source>
        <dbReference type="Proteomes" id="UP000184330"/>
    </source>
</evidence>
<dbReference type="EMBL" id="FJOG01000037">
    <property type="protein sequence ID" value="CZR66427.1"/>
    <property type="molecule type" value="Genomic_DNA"/>
</dbReference>
<accession>A0A1L7XNA4</accession>
<feature type="transmembrane region" description="Helical" evidence="2">
    <location>
        <begin position="124"/>
        <end position="142"/>
    </location>
</feature>